<evidence type="ECO:0000313" key="2">
    <source>
        <dbReference type="Proteomes" id="UP000635565"/>
    </source>
</evidence>
<evidence type="ECO:0000313" key="1">
    <source>
        <dbReference type="EMBL" id="GHO86555.1"/>
    </source>
</evidence>
<reference evidence="1 2" key="1">
    <citation type="journal article" date="2021" name="Int. J. Syst. Evol. Microbiol.">
        <title>Reticulibacter mediterranei gen. nov., sp. nov., within the new family Reticulibacteraceae fam. nov., and Ktedonospora formicarum gen. nov., sp. nov., Ktedonobacter robiniae sp. nov., Dictyobacter formicarum sp. nov. and Dictyobacter arantiisoli sp. nov., belonging to the class Ktedonobacteria.</title>
        <authorList>
            <person name="Yabe S."/>
            <person name="Zheng Y."/>
            <person name="Wang C.M."/>
            <person name="Sakai Y."/>
            <person name="Abe K."/>
            <person name="Yokota A."/>
            <person name="Donadio S."/>
            <person name="Cavaletti L."/>
            <person name="Monciardini P."/>
        </authorList>
    </citation>
    <scope>NUCLEOTIDE SEQUENCE [LARGE SCALE GENOMIC DNA]</scope>
    <source>
        <strain evidence="1 2">SOSP1-9</strain>
    </source>
</reference>
<name>A0ABQ3VK11_9CHLR</name>
<dbReference type="EMBL" id="BNJJ01000013">
    <property type="protein sequence ID" value="GHO86555.1"/>
    <property type="molecule type" value="Genomic_DNA"/>
</dbReference>
<keyword evidence="2" id="KW-1185">Reference proteome</keyword>
<organism evidence="1 2">
    <name type="scientific">Dictyobacter formicarum</name>
    <dbReference type="NCBI Taxonomy" id="2778368"/>
    <lineage>
        <taxon>Bacteria</taxon>
        <taxon>Bacillati</taxon>
        <taxon>Chloroflexota</taxon>
        <taxon>Ktedonobacteria</taxon>
        <taxon>Ktedonobacterales</taxon>
        <taxon>Dictyobacteraceae</taxon>
        <taxon>Dictyobacter</taxon>
    </lineage>
</organism>
<protein>
    <submittedName>
        <fullName evidence="1">Uncharacterized protein</fullName>
    </submittedName>
</protein>
<comment type="caution">
    <text evidence="1">The sequence shown here is derived from an EMBL/GenBank/DDBJ whole genome shotgun (WGS) entry which is preliminary data.</text>
</comment>
<proteinExistence type="predicted"/>
<sequence length="86" mass="9828">MLLSRQAGDIHAAQRYGNLPGTGDVRHRLSFLCARLTSQLMIQMGHMQGHQRIAFSGATELMEHMQQAQRVSASRHSYNHNTLRWQ</sequence>
<accession>A0ABQ3VK11</accession>
<gene>
    <name evidence="1" type="ORF">KSZ_45610</name>
</gene>
<dbReference type="Proteomes" id="UP000635565">
    <property type="component" value="Unassembled WGS sequence"/>
</dbReference>